<protein>
    <submittedName>
        <fullName evidence="2">Uncharacterized protein</fullName>
    </submittedName>
</protein>
<accession>A0A511ZNP8</accession>
<dbReference type="AlphaFoldDB" id="A0A511ZNP8"/>
<feature type="transmembrane region" description="Helical" evidence="1">
    <location>
        <begin position="6"/>
        <end position="27"/>
    </location>
</feature>
<keyword evidence="1" id="KW-1133">Transmembrane helix</keyword>
<dbReference type="RefSeq" id="WP_246145225.1">
    <property type="nucleotide sequence ID" value="NZ_BJYM01000018.1"/>
</dbReference>
<keyword evidence="3" id="KW-1185">Reference proteome</keyword>
<sequence length="177" mass="19670">MNRNHSSFLGVIFGMVAGAAWGLAFLIPNMLSAFSSLEITLGRYLMYGLYSLLLLFAFGTLWAYIMFRFVGPNVFRDFWLEKSIFGWGWSTGTVAMGLALLRIVDPELKSRTPEDYALGYVGVAPVDIIIVTFAPILFALGFTWLIPVILLLGTTVVIVIYKKAGWWGQGNKENTPS</sequence>
<gene>
    <name evidence="2" type="ORF">OSO01_38200</name>
</gene>
<evidence type="ECO:0000313" key="2">
    <source>
        <dbReference type="EMBL" id="GEN89081.1"/>
    </source>
</evidence>
<proteinExistence type="predicted"/>
<keyword evidence="1" id="KW-0472">Membrane</keyword>
<dbReference type="STRING" id="582851.GCA_900162665_03426"/>
<dbReference type="EMBL" id="BJYM01000018">
    <property type="protein sequence ID" value="GEN89081.1"/>
    <property type="molecule type" value="Genomic_DNA"/>
</dbReference>
<feature type="transmembrane region" description="Helical" evidence="1">
    <location>
        <begin position="116"/>
        <end position="138"/>
    </location>
</feature>
<feature type="transmembrane region" description="Helical" evidence="1">
    <location>
        <begin position="87"/>
        <end position="104"/>
    </location>
</feature>
<organism evidence="2 3">
    <name type="scientific">Oceanobacillus sojae</name>
    <dbReference type="NCBI Taxonomy" id="582851"/>
    <lineage>
        <taxon>Bacteria</taxon>
        <taxon>Bacillati</taxon>
        <taxon>Bacillota</taxon>
        <taxon>Bacilli</taxon>
        <taxon>Bacillales</taxon>
        <taxon>Bacillaceae</taxon>
        <taxon>Oceanobacillus</taxon>
    </lineage>
</organism>
<dbReference type="Proteomes" id="UP000321558">
    <property type="component" value="Unassembled WGS sequence"/>
</dbReference>
<comment type="caution">
    <text evidence="2">The sequence shown here is derived from an EMBL/GenBank/DDBJ whole genome shotgun (WGS) entry which is preliminary data.</text>
</comment>
<reference evidence="2 3" key="1">
    <citation type="submission" date="2019-07" db="EMBL/GenBank/DDBJ databases">
        <title>Whole genome shotgun sequence of Oceanobacillus sojae NBRC 105379.</title>
        <authorList>
            <person name="Hosoyama A."/>
            <person name="Uohara A."/>
            <person name="Ohji S."/>
            <person name="Ichikawa N."/>
        </authorList>
    </citation>
    <scope>NUCLEOTIDE SEQUENCE [LARGE SCALE GENOMIC DNA]</scope>
    <source>
        <strain evidence="2 3">NBRC 105379</strain>
    </source>
</reference>
<name>A0A511ZNP8_9BACI</name>
<feature type="transmembrane region" description="Helical" evidence="1">
    <location>
        <begin position="144"/>
        <end position="161"/>
    </location>
</feature>
<evidence type="ECO:0000256" key="1">
    <source>
        <dbReference type="SAM" id="Phobius"/>
    </source>
</evidence>
<feature type="transmembrane region" description="Helical" evidence="1">
    <location>
        <begin position="47"/>
        <end position="67"/>
    </location>
</feature>
<keyword evidence="1" id="KW-0812">Transmembrane</keyword>
<evidence type="ECO:0000313" key="3">
    <source>
        <dbReference type="Proteomes" id="UP000321558"/>
    </source>
</evidence>